<evidence type="ECO:0000256" key="12">
    <source>
        <dbReference type="ARBA" id="ARBA00034430"/>
    </source>
</evidence>
<dbReference type="Pfam" id="PF06736">
    <property type="entry name" value="TMEM175"/>
    <property type="match status" value="1"/>
</dbReference>
<feature type="transmembrane region" description="Helical" evidence="13">
    <location>
        <begin position="49"/>
        <end position="72"/>
    </location>
</feature>
<dbReference type="EMBL" id="AASE01000001">
    <property type="protein sequence ID" value="EAT59878.1"/>
    <property type="molecule type" value="Genomic_DNA"/>
</dbReference>
<evidence type="ECO:0000256" key="11">
    <source>
        <dbReference type="ARBA" id="ARBA00023303"/>
    </source>
</evidence>
<evidence type="ECO:0000256" key="3">
    <source>
        <dbReference type="ARBA" id="ARBA00022448"/>
    </source>
</evidence>
<reference evidence="14 15" key="2">
    <citation type="submission" date="2006-07" db="EMBL/GenBank/DDBJ databases">
        <title>Sequencing of the draft genome and assembly of Chlorobium ferroxidans DSM 13031.</title>
        <authorList>
            <consortium name="US DOE Joint Genome Institute (JGI-PGF)"/>
            <person name="Copeland A."/>
            <person name="Lucas S."/>
            <person name="Lapidus A."/>
            <person name="Barry K."/>
            <person name="Glavina del Rio T."/>
            <person name="Dalin E."/>
            <person name="Tice H."/>
            <person name="Bruce D."/>
            <person name="Pitluck S."/>
            <person name="Richardson P."/>
        </authorList>
    </citation>
    <scope>NUCLEOTIDE SEQUENCE [LARGE SCALE GENOMIC DNA]</scope>
    <source>
        <strain evidence="14 15">DSM 13031</strain>
    </source>
</reference>
<feature type="transmembrane region" description="Helical" evidence="13">
    <location>
        <begin position="116"/>
        <end position="136"/>
    </location>
</feature>
<dbReference type="OrthoDB" id="7626281at2"/>
<accession>Q0YV18</accession>
<dbReference type="PANTHER" id="PTHR31462">
    <property type="entry name" value="ENDOSOMAL/LYSOSOMAL POTASSIUM CHANNEL TMEM175"/>
    <property type="match status" value="1"/>
</dbReference>
<keyword evidence="10 13" id="KW-0472">Membrane</keyword>
<comment type="caution">
    <text evidence="14">The sequence shown here is derived from an EMBL/GenBank/DDBJ whole genome shotgun (WGS) entry which is preliminary data.</text>
</comment>
<feature type="transmembrane region" description="Helical" evidence="13">
    <location>
        <begin position="169"/>
        <end position="197"/>
    </location>
</feature>
<evidence type="ECO:0000313" key="14">
    <source>
        <dbReference type="EMBL" id="EAT59878.1"/>
    </source>
</evidence>
<evidence type="ECO:0008006" key="16">
    <source>
        <dbReference type="Google" id="ProtNLM"/>
    </source>
</evidence>
<keyword evidence="5 13" id="KW-0812">Transmembrane</keyword>
<dbReference type="GO" id="GO:0005267">
    <property type="term" value="F:potassium channel activity"/>
    <property type="evidence" value="ECO:0007669"/>
    <property type="project" value="UniProtKB-KW"/>
</dbReference>
<keyword evidence="4" id="KW-0633">Potassium transport</keyword>
<evidence type="ECO:0000313" key="15">
    <source>
        <dbReference type="Proteomes" id="UP000004162"/>
    </source>
</evidence>
<comment type="subcellular location">
    <subcellularLocation>
        <location evidence="1">Membrane</location>
        <topology evidence="1">Multi-pass membrane protein</topology>
    </subcellularLocation>
</comment>
<evidence type="ECO:0000256" key="10">
    <source>
        <dbReference type="ARBA" id="ARBA00023136"/>
    </source>
</evidence>
<keyword evidence="7" id="KW-0630">Potassium</keyword>
<comment type="catalytic activity">
    <reaction evidence="12">
        <text>K(+)(in) = K(+)(out)</text>
        <dbReference type="Rhea" id="RHEA:29463"/>
        <dbReference type="ChEBI" id="CHEBI:29103"/>
    </reaction>
</comment>
<comment type="similarity">
    <text evidence="2">Belongs to the TMEM175 family.</text>
</comment>
<dbReference type="RefSeq" id="WP_006365146.1">
    <property type="nucleotide sequence ID" value="NZ_AASE01000001.1"/>
</dbReference>
<evidence type="ECO:0000256" key="2">
    <source>
        <dbReference type="ARBA" id="ARBA00006920"/>
    </source>
</evidence>
<dbReference type="PANTHER" id="PTHR31462:SF5">
    <property type="entry name" value="ENDOSOMAL_LYSOSOMAL PROTON CHANNEL TMEM175"/>
    <property type="match status" value="1"/>
</dbReference>
<name>Q0YV18_9CHLB</name>
<evidence type="ECO:0000256" key="7">
    <source>
        <dbReference type="ARBA" id="ARBA00022958"/>
    </source>
</evidence>
<dbReference type="GO" id="GO:0015252">
    <property type="term" value="F:proton channel activity"/>
    <property type="evidence" value="ECO:0007669"/>
    <property type="project" value="InterPro"/>
</dbReference>
<dbReference type="Proteomes" id="UP000004162">
    <property type="component" value="Unassembled WGS sequence"/>
</dbReference>
<proteinExistence type="inferred from homology"/>
<protein>
    <recommendedName>
        <fullName evidence="16">DUF1211 domain-containing protein</fullName>
    </recommendedName>
</protein>
<gene>
    <name evidence="14" type="ORF">CferDRAFT_1885</name>
</gene>
<evidence type="ECO:0000256" key="1">
    <source>
        <dbReference type="ARBA" id="ARBA00004141"/>
    </source>
</evidence>
<keyword evidence="9" id="KW-0406">Ion transport</keyword>
<keyword evidence="11" id="KW-0407">Ion channel</keyword>
<organism evidence="14 15">
    <name type="scientific">Chlorobium ferrooxidans DSM 13031</name>
    <dbReference type="NCBI Taxonomy" id="377431"/>
    <lineage>
        <taxon>Bacteria</taxon>
        <taxon>Pseudomonadati</taxon>
        <taxon>Chlorobiota</taxon>
        <taxon>Chlorobiia</taxon>
        <taxon>Chlorobiales</taxon>
        <taxon>Chlorobiaceae</taxon>
        <taxon>Chlorobium/Pelodictyon group</taxon>
        <taxon>Chlorobium</taxon>
    </lineage>
</organism>
<keyword evidence="8 13" id="KW-1133">Transmembrane helix</keyword>
<keyword evidence="6" id="KW-0631">Potassium channel</keyword>
<evidence type="ECO:0000256" key="8">
    <source>
        <dbReference type="ARBA" id="ARBA00022989"/>
    </source>
</evidence>
<evidence type="ECO:0000256" key="6">
    <source>
        <dbReference type="ARBA" id="ARBA00022826"/>
    </source>
</evidence>
<dbReference type="AlphaFoldDB" id="Q0YV18"/>
<dbReference type="GO" id="GO:0016020">
    <property type="term" value="C:membrane"/>
    <property type="evidence" value="ECO:0007669"/>
    <property type="project" value="UniProtKB-SubCell"/>
</dbReference>
<evidence type="ECO:0000256" key="9">
    <source>
        <dbReference type="ARBA" id="ARBA00023065"/>
    </source>
</evidence>
<evidence type="ECO:0000256" key="4">
    <source>
        <dbReference type="ARBA" id="ARBA00022538"/>
    </source>
</evidence>
<evidence type="ECO:0000256" key="13">
    <source>
        <dbReference type="SAM" id="Phobius"/>
    </source>
</evidence>
<reference evidence="14 15" key="1">
    <citation type="submission" date="2006-07" db="EMBL/GenBank/DDBJ databases">
        <title>Annotation of the draft genome assembly of Chlorobium ferroxidans DSM 13031.</title>
        <authorList>
            <consortium name="US DOE Joint Genome Institute (JGI-ORNL)"/>
            <person name="Larimer F."/>
            <person name="Land M."/>
            <person name="Hauser L."/>
        </authorList>
    </citation>
    <scope>NUCLEOTIDE SEQUENCE [LARGE SCALE GENOMIC DNA]</scope>
    <source>
        <strain evidence="14 15">DSM 13031</strain>
    </source>
</reference>
<sequence length="206" mass="23266">MHRDNETVRLEAFSDGVFAIAMTLLVLQIKVPRHEAVALKGLAQSIVALWPSYLAFSTSFITILVIWIHHHWIFKLINRDGHALFYWNGLLLFCVSFIPFPTALLSEYLIHPDARVASTLYSGTFLATSISLFALWRHASLHLLSPSASEQKIDEAVQLTNQYRYAPPLYFLVFILSFISESWSAGLCLLLALTFAFGGWPDKGNH</sequence>
<keyword evidence="3" id="KW-0813">Transport</keyword>
<evidence type="ECO:0000256" key="5">
    <source>
        <dbReference type="ARBA" id="ARBA00022692"/>
    </source>
</evidence>
<keyword evidence="15" id="KW-1185">Reference proteome</keyword>
<dbReference type="InterPro" id="IPR010617">
    <property type="entry name" value="TMEM175-like"/>
</dbReference>
<feature type="transmembrane region" description="Helical" evidence="13">
    <location>
        <begin position="84"/>
        <end position="104"/>
    </location>
</feature>